<dbReference type="GO" id="GO:0009277">
    <property type="term" value="C:fungal-type cell wall"/>
    <property type="evidence" value="ECO:0007669"/>
    <property type="project" value="TreeGrafter"/>
</dbReference>
<dbReference type="InterPro" id="IPR017853">
    <property type="entry name" value="GH"/>
</dbReference>
<dbReference type="Gene3D" id="3.20.20.80">
    <property type="entry name" value="Glycosidases"/>
    <property type="match status" value="2"/>
</dbReference>
<dbReference type="GO" id="GO:0009986">
    <property type="term" value="C:cell surface"/>
    <property type="evidence" value="ECO:0007669"/>
    <property type="project" value="TreeGrafter"/>
</dbReference>
<feature type="compositionally biased region" description="Low complexity" evidence="7">
    <location>
        <begin position="147"/>
        <end position="168"/>
    </location>
</feature>
<comment type="caution">
    <text evidence="9">The sequence shown here is derived from an EMBL/GenBank/DDBJ whole genome shotgun (WGS) entry which is preliminary data.</text>
</comment>
<feature type="signal peptide" evidence="8">
    <location>
        <begin position="1"/>
        <end position="18"/>
    </location>
</feature>
<evidence type="ECO:0000256" key="3">
    <source>
        <dbReference type="ARBA" id="ARBA00022512"/>
    </source>
</evidence>
<evidence type="ECO:0000256" key="1">
    <source>
        <dbReference type="ARBA" id="ARBA00004191"/>
    </source>
</evidence>
<keyword evidence="10" id="KW-1185">Reference proteome</keyword>
<gene>
    <name evidence="9" type="ORF">B9Z65_7883</name>
</gene>
<feature type="compositionally biased region" description="Low complexity" evidence="7">
    <location>
        <begin position="73"/>
        <end position="91"/>
    </location>
</feature>
<feature type="compositionally biased region" description="Low complexity" evidence="7">
    <location>
        <begin position="98"/>
        <end position="127"/>
    </location>
</feature>
<evidence type="ECO:0000256" key="7">
    <source>
        <dbReference type="SAM" id="MobiDB-lite"/>
    </source>
</evidence>
<proteinExistence type="inferred from homology"/>
<evidence type="ECO:0000256" key="4">
    <source>
        <dbReference type="ARBA" id="ARBA00022525"/>
    </source>
</evidence>
<keyword evidence="4" id="KW-0964">Secreted</keyword>
<feature type="region of interest" description="Disordered" evidence="7">
    <location>
        <begin position="73"/>
        <end position="168"/>
    </location>
</feature>
<comment type="subcellular location">
    <subcellularLocation>
        <location evidence="1">Secreted</location>
        <location evidence="1">Cell wall</location>
    </subcellularLocation>
</comment>
<dbReference type="GO" id="GO:0005576">
    <property type="term" value="C:extracellular region"/>
    <property type="evidence" value="ECO:0007669"/>
    <property type="project" value="TreeGrafter"/>
</dbReference>
<evidence type="ECO:0000256" key="8">
    <source>
        <dbReference type="SAM" id="SignalP"/>
    </source>
</evidence>
<keyword evidence="6" id="KW-0378">Hydrolase</keyword>
<dbReference type="GO" id="GO:0071555">
    <property type="term" value="P:cell wall organization"/>
    <property type="evidence" value="ECO:0007669"/>
    <property type="project" value="TreeGrafter"/>
</dbReference>
<evidence type="ECO:0000256" key="6">
    <source>
        <dbReference type="ARBA" id="ARBA00022801"/>
    </source>
</evidence>
<evidence type="ECO:0000256" key="2">
    <source>
        <dbReference type="ARBA" id="ARBA00008773"/>
    </source>
</evidence>
<sequence>MRSVAIVAALSVVGLAAAVPSKHRGHAHGHQVDIAKRQDDPVLVTETKYVTEKTPSVTIYVDDSGQVLYTATRPATTSASASSKASTQPKTTESKTIPSTTLATSTTSVAPPPSSTSVVESTSSSTQAPPPPSSSASPVVPVPAPTQYPSSSAAPAPSSPPSNSGSPVSFRGIAYSPYKGTYGQNVNCRTADDVKEDFEKIDSSKYDVVRIYGTDCNQVANVLAAAQPKGMRLYAGVYDVNNWKAEIDIMATALKGNWDAVHTISIGNEAVHKGMSMDSVLSALKQAKDYLKTLNYNGWVVAVDTFMTAKADPRLCQASDYTAVNMHPYWDYNTASSGAGDFMKTNIADLQSSSLCGDKPLVISETGWPSSGATKGKAVCSPEDQSTAISSITGALGQGYVLLSAFDDWWKNPGPDGVEQMFGLMGTAPSG</sequence>
<dbReference type="PANTHER" id="PTHR16631">
    <property type="entry name" value="GLUCAN 1,3-BETA-GLUCOSIDASE"/>
    <property type="match status" value="1"/>
</dbReference>
<dbReference type="InterPro" id="IPR050732">
    <property type="entry name" value="Beta-glucan_modifiers"/>
</dbReference>
<dbReference type="GO" id="GO:0005975">
    <property type="term" value="P:carbohydrate metabolic process"/>
    <property type="evidence" value="ECO:0007669"/>
    <property type="project" value="InterPro"/>
</dbReference>
<dbReference type="GO" id="GO:0042973">
    <property type="term" value="F:glucan endo-1,3-beta-D-glucosidase activity"/>
    <property type="evidence" value="ECO:0007669"/>
    <property type="project" value="TreeGrafter"/>
</dbReference>
<name>A0A2P8A0S5_9PEZI</name>
<dbReference type="EMBL" id="NHZQ01000087">
    <property type="protein sequence ID" value="PSK54077.1"/>
    <property type="molecule type" value="Genomic_DNA"/>
</dbReference>
<dbReference type="PROSITE" id="PS00587">
    <property type="entry name" value="GLYCOSYL_HYDROL_F17"/>
    <property type="match status" value="1"/>
</dbReference>
<accession>A0A2P8A0S5</accession>
<reference evidence="9 10" key="1">
    <citation type="submission" date="2017-05" db="EMBL/GenBank/DDBJ databases">
        <title>Draft genome sequence of Elsinoe australis.</title>
        <authorList>
            <person name="Cheng Q."/>
        </authorList>
    </citation>
    <scope>NUCLEOTIDE SEQUENCE [LARGE SCALE GENOMIC DNA]</scope>
    <source>
        <strain evidence="9 10">NL1</strain>
    </source>
</reference>
<dbReference type="OrthoDB" id="941679at2759"/>
<dbReference type="AlphaFoldDB" id="A0A2P8A0S5"/>
<organism evidence="9 10">
    <name type="scientific">Elsinoe australis</name>
    <dbReference type="NCBI Taxonomy" id="40998"/>
    <lineage>
        <taxon>Eukaryota</taxon>
        <taxon>Fungi</taxon>
        <taxon>Dikarya</taxon>
        <taxon>Ascomycota</taxon>
        <taxon>Pezizomycotina</taxon>
        <taxon>Dothideomycetes</taxon>
        <taxon>Dothideomycetidae</taxon>
        <taxon>Myriangiales</taxon>
        <taxon>Elsinoaceae</taxon>
        <taxon>Elsinoe</taxon>
    </lineage>
</organism>
<dbReference type="STRING" id="40998.A0A2P8A0S5"/>
<comment type="similarity">
    <text evidence="2">Belongs to the glycosyl hydrolase 17 family.</text>
</comment>
<evidence type="ECO:0000313" key="9">
    <source>
        <dbReference type="EMBL" id="PSK54077.1"/>
    </source>
</evidence>
<feature type="chain" id="PRO_5015146938" evidence="8">
    <location>
        <begin position="19"/>
        <end position="431"/>
    </location>
</feature>
<protein>
    <submittedName>
        <fullName evidence="9">Uncharacterized protein</fullName>
    </submittedName>
</protein>
<dbReference type="InterPro" id="IPR000490">
    <property type="entry name" value="Glyco_hydro_17"/>
</dbReference>
<dbReference type="Proteomes" id="UP000243723">
    <property type="component" value="Unassembled WGS sequence"/>
</dbReference>
<keyword evidence="5 8" id="KW-0732">Signal</keyword>
<keyword evidence="3" id="KW-0134">Cell wall</keyword>
<evidence type="ECO:0000256" key="5">
    <source>
        <dbReference type="ARBA" id="ARBA00022729"/>
    </source>
</evidence>
<dbReference type="PANTHER" id="PTHR16631:SF14">
    <property type="entry name" value="FAMILY 17 GLUCOSIDASE SCW10-RELATED"/>
    <property type="match status" value="1"/>
</dbReference>
<dbReference type="SUPFAM" id="SSF51445">
    <property type="entry name" value="(Trans)glycosidases"/>
    <property type="match status" value="1"/>
</dbReference>
<evidence type="ECO:0000313" key="10">
    <source>
        <dbReference type="Proteomes" id="UP000243723"/>
    </source>
</evidence>